<organism evidence="2 3">
    <name type="scientific">candidate division MSBL1 archaeon SCGC-AAA385D11</name>
    <dbReference type="NCBI Taxonomy" id="1698286"/>
    <lineage>
        <taxon>Archaea</taxon>
        <taxon>Methanobacteriati</taxon>
        <taxon>Methanobacteriota</taxon>
        <taxon>candidate division MSBL1</taxon>
    </lineage>
</organism>
<name>A0A133VNF6_9EURY</name>
<dbReference type="InterPro" id="IPR003615">
    <property type="entry name" value="HNH_nuc"/>
</dbReference>
<dbReference type="SMART" id="SM00507">
    <property type="entry name" value="HNHc"/>
    <property type="match status" value="1"/>
</dbReference>
<accession>A0A133VNF6</accession>
<evidence type="ECO:0000313" key="3">
    <source>
        <dbReference type="Proteomes" id="UP000070256"/>
    </source>
</evidence>
<protein>
    <recommendedName>
        <fullName evidence="1">HNH nuclease domain-containing protein</fullName>
    </recommendedName>
</protein>
<proteinExistence type="predicted"/>
<keyword evidence="3" id="KW-1185">Reference proteome</keyword>
<reference evidence="2 3" key="1">
    <citation type="journal article" date="2016" name="Sci. Rep.">
        <title>Metabolic traits of an uncultured archaeal lineage -MSBL1- from brine pools of the Red Sea.</title>
        <authorList>
            <person name="Mwirichia R."/>
            <person name="Alam I."/>
            <person name="Rashid M."/>
            <person name="Vinu M."/>
            <person name="Ba-Alawi W."/>
            <person name="Anthony Kamau A."/>
            <person name="Kamanda Ngugi D."/>
            <person name="Goker M."/>
            <person name="Klenk H.P."/>
            <person name="Bajic V."/>
            <person name="Stingl U."/>
        </authorList>
    </citation>
    <scope>NUCLEOTIDE SEQUENCE [LARGE SCALE GENOMIC DNA]</scope>
    <source>
        <strain evidence="2">SCGC-AAA385D11</strain>
    </source>
</reference>
<dbReference type="Proteomes" id="UP000070256">
    <property type="component" value="Unassembled WGS sequence"/>
</dbReference>
<evidence type="ECO:0000259" key="1">
    <source>
        <dbReference type="SMART" id="SM00507"/>
    </source>
</evidence>
<dbReference type="AlphaFoldDB" id="A0A133VNF6"/>
<feature type="domain" description="HNH nuclease" evidence="1">
    <location>
        <begin position="11"/>
        <end position="65"/>
    </location>
</feature>
<comment type="caution">
    <text evidence="2">The sequence shown here is derived from an EMBL/GenBank/DDBJ whole genome shotgun (WGS) entry which is preliminary data.</text>
</comment>
<evidence type="ECO:0000313" key="2">
    <source>
        <dbReference type="EMBL" id="KXB07974.1"/>
    </source>
</evidence>
<dbReference type="CDD" id="cd00085">
    <property type="entry name" value="HNHc"/>
    <property type="match status" value="1"/>
</dbReference>
<gene>
    <name evidence="2" type="ORF">AKJ58_01305</name>
</gene>
<dbReference type="EMBL" id="LHYK01000019">
    <property type="protein sequence ID" value="KXB07974.1"/>
    <property type="molecule type" value="Genomic_DNA"/>
</dbReference>
<dbReference type="Gene3D" id="1.10.30.50">
    <property type="match status" value="1"/>
</dbReference>
<sequence length="135" mass="16046">MERKEIPRKRILELGARFRNRCEICGRPVRGSNVDIHHIDGNPRNNRLSNLLLVCSGMGAIDCHRQAHQEKYPKQIKFTDKKEKIIDWVAEYAEELESRVDGYKVWKSFSNDYNENRTYEDNKERFKKILESNYG</sequence>
<dbReference type="Pfam" id="PF13392">
    <property type="entry name" value="HNH_3"/>
    <property type="match status" value="1"/>
</dbReference>